<reference evidence="1" key="1">
    <citation type="submission" date="2020-07" db="EMBL/GenBank/DDBJ databases">
        <title>Multicomponent nature underlies the extraordinary mechanical properties of spider dragline silk.</title>
        <authorList>
            <person name="Kono N."/>
            <person name="Nakamura H."/>
            <person name="Mori M."/>
            <person name="Yoshida Y."/>
            <person name="Ohtoshi R."/>
            <person name="Malay A.D."/>
            <person name="Moran D.A.P."/>
            <person name="Tomita M."/>
            <person name="Numata K."/>
            <person name="Arakawa K."/>
        </authorList>
    </citation>
    <scope>NUCLEOTIDE SEQUENCE</scope>
</reference>
<dbReference type="Proteomes" id="UP000887116">
    <property type="component" value="Unassembled WGS sequence"/>
</dbReference>
<evidence type="ECO:0000313" key="1">
    <source>
        <dbReference type="EMBL" id="GFR34076.1"/>
    </source>
</evidence>
<evidence type="ECO:0000313" key="2">
    <source>
        <dbReference type="Proteomes" id="UP000887116"/>
    </source>
</evidence>
<dbReference type="OrthoDB" id="10312303at2759"/>
<dbReference type="EMBL" id="BMAO01029810">
    <property type="protein sequence ID" value="GFR34076.1"/>
    <property type="molecule type" value="Genomic_DNA"/>
</dbReference>
<proteinExistence type="predicted"/>
<name>A0A8X6M4R3_TRICU</name>
<protein>
    <submittedName>
        <fullName evidence="1">Uncharacterized protein</fullName>
    </submittedName>
</protein>
<accession>A0A8X6M4R3</accession>
<organism evidence="1 2">
    <name type="scientific">Trichonephila clavata</name>
    <name type="common">Joro spider</name>
    <name type="synonym">Nephila clavata</name>
    <dbReference type="NCBI Taxonomy" id="2740835"/>
    <lineage>
        <taxon>Eukaryota</taxon>
        <taxon>Metazoa</taxon>
        <taxon>Ecdysozoa</taxon>
        <taxon>Arthropoda</taxon>
        <taxon>Chelicerata</taxon>
        <taxon>Arachnida</taxon>
        <taxon>Araneae</taxon>
        <taxon>Araneomorphae</taxon>
        <taxon>Entelegynae</taxon>
        <taxon>Araneoidea</taxon>
        <taxon>Nephilidae</taxon>
        <taxon>Trichonephila</taxon>
    </lineage>
</organism>
<dbReference type="AlphaFoldDB" id="A0A8X6M4R3"/>
<sequence length="111" mass="12841">MKLLFDAGILCNELRNGAQCEKVTAKRTFFEYDHMSAQIPNVPLSVRHESGEESLTAFSWERLVATVFRMGQKCFTEYIVHYGESCTRQIWRLFTSFNEGSKCWIITLFGS</sequence>
<keyword evidence="2" id="KW-1185">Reference proteome</keyword>
<gene>
    <name evidence="1" type="ORF">TNCT_41761</name>
</gene>
<comment type="caution">
    <text evidence="1">The sequence shown here is derived from an EMBL/GenBank/DDBJ whole genome shotgun (WGS) entry which is preliminary data.</text>
</comment>